<dbReference type="PANTHER" id="PTHR35174">
    <property type="entry name" value="BLL7171 PROTEIN-RELATED"/>
    <property type="match status" value="1"/>
</dbReference>
<dbReference type="EMBL" id="JWTB01000004">
    <property type="protein sequence ID" value="KIC69415.1"/>
    <property type="molecule type" value="Genomic_DNA"/>
</dbReference>
<gene>
    <name evidence="3" type="ORF">RM50_01615</name>
</gene>
<feature type="domain" description="YCII-related" evidence="2">
    <location>
        <begin position="3"/>
        <end position="104"/>
    </location>
</feature>
<evidence type="ECO:0000259" key="2">
    <source>
        <dbReference type="Pfam" id="PF03795"/>
    </source>
</evidence>
<proteinExistence type="inferred from homology"/>
<evidence type="ECO:0000256" key="1">
    <source>
        <dbReference type="ARBA" id="ARBA00007689"/>
    </source>
</evidence>
<name>A0A0B4DY66_PSEPS</name>
<dbReference type="Pfam" id="PF03795">
    <property type="entry name" value="YCII"/>
    <property type="match status" value="1"/>
</dbReference>
<reference evidence="3 4" key="1">
    <citation type="submission" date="2014-12" db="EMBL/GenBank/DDBJ databases">
        <title>Genome sequencing of Arthrobacter phenanthrenivorans SWC37.</title>
        <authorList>
            <person name="Tan P.W."/>
            <person name="Chan K.-G."/>
        </authorList>
    </citation>
    <scope>NUCLEOTIDE SEQUENCE [LARGE SCALE GENOMIC DNA]</scope>
    <source>
        <strain evidence="3 4">SWC37</strain>
    </source>
</reference>
<dbReference type="RefSeq" id="WP_043449247.1">
    <property type="nucleotide sequence ID" value="NZ_JWTB01000004.1"/>
</dbReference>
<dbReference type="OrthoDB" id="668782at2"/>
<accession>A0A0B4DY66</accession>
<comment type="caution">
    <text evidence="3">The sequence shown here is derived from an EMBL/GenBank/DDBJ whole genome shotgun (WGS) entry which is preliminary data.</text>
</comment>
<evidence type="ECO:0000313" key="3">
    <source>
        <dbReference type="EMBL" id="KIC69415.1"/>
    </source>
</evidence>
<dbReference type="AlphaFoldDB" id="A0A0B4DY66"/>
<comment type="similarity">
    <text evidence="1">Belongs to the YciI family.</text>
</comment>
<dbReference type="Proteomes" id="UP000031196">
    <property type="component" value="Unassembled WGS sequence"/>
</dbReference>
<dbReference type="InterPro" id="IPR011008">
    <property type="entry name" value="Dimeric_a/b-barrel"/>
</dbReference>
<dbReference type="InterPro" id="IPR005545">
    <property type="entry name" value="YCII"/>
</dbReference>
<protein>
    <recommendedName>
        <fullName evidence="2">YCII-related domain-containing protein</fullName>
    </recommendedName>
</protein>
<dbReference type="Gene3D" id="3.30.70.1060">
    <property type="entry name" value="Dimeric alpha+beta barrel"/>
    <property type="match status" value="1"/>
</dbReference>
<evidence type="ECO:0000313" key="4">
    <source>
        <dbReference type="Proteomes" id="UP000031196"/>
    </source>
</evidence>
<organism evidence="3 4">
    <name type="scientific">Pseudarthrobacter phenanthrenivorans</name>
    <name type="common">Arthrobacter phenanthrenivorans</name>
    <dbReference type="NCBI Taxonomy" id="361575"/>
    <lineage>
        <taxon>Bacteria</taxon>
        <taxon>Bacillati</taxon>
        <taxon>Actinomycetota</taxon>
        <taxon>Actinomycetes</taxon>
        <taxon>Micrococcales</taxon>
        <taxon>Micrococcaceae</taxon>
        <taxon>Pseudarthrobacter</taxon>
    </lineage>
</organism>
<sequence length="111" mass="11914">MSKYLILIYQDESVARQAEGESISASYQEFMQRRGSALLSGAALHPSSTATSIRRDGAGGFLVTDGPFIESKETLGGYYLIEAADLDEAMEIAKEVPAGVGVEVWPVRVVS</sequence>
<dbReference type="PANTHER" id="PTHR35174:SF3">
    <property type="entry name" value="BLL7171 PROTEIN"/>
    <property type="match status" value="1"/>
</dbReference>
<dbReference type="SUPFAM" id="SSF54909">
    <property type="entry name" value="Dimeric alpha+beta barrel"/>
    <property type="match status" value="1"/>
</dbReference>